<dbReference type="Proteomes" id="UP000516438">
    <property type="component" value="Chromosome"/>
</dbReference>
<sequence>MADFNDKNLKIDDYKTGFCAYFKFAFQVFDMYDRLFHNFNLNKIQSGGCHLHLLIFCSSGLERVSRN</sequence>
<accession>A0A7H1DTJ6</accession>
<reference evidence="1 2" key="1">
    <citation type="submission" date="2020-07" db="EMBL/GenBank/DDBJ databases">
        <title>Complete genome and description of Chryseobacterium manosquense strain Marseille-Q2069 sp. nov.</title>
        <authorList>
            <person name="Boxberger M."/>
        </authorList>
    </citation>
    <scope>NUCLEOTIDE SEQUENCE [LARGE SCALE GENOMIC DNA]</scope>
    <source>
        <strain evidence="1 2">Marseille-Q2069</strain>
    </source>
</reference>
<name>A0A7H1DTJ6_9FLAO</name>
<dbReference type="KEGG" id="cmaq:H0S70_07840"/>
<keyword evidence="2" id="KW-1185">Reference proteome</keyword>
<evidence type="ECO:0000313" key="2">
    <source>
        <dbReference type="Proteomes" id="UP000516438"/>
    </source>
</evidence>
<dbReference type="EMBL" id="CP060203">
    <property type="protein sequence ID" value="QNS40304.1"/>
    <property type="molecule type" value="Genomic_DNA"/>
</dbReference>
<dbReference type="RefSeq" id="WP_123903467.1">
    <property type="nucleotide sequence ID" value="NZ_CP060203.1"/>
</dbReference>
<dbReference type="AlphaFoldDB" id="A0A7H1DTJ6"/>
<proteinExistence type="predicted"/>
<evidence type="ECO:0000313" key="1">
    <source>
        <dbReference type="EMBL" id="QNS40304.1"/>
    </source>
</evidence>
<organism evidence="1 2">
    <name type="scientific">Chryseobacterium manosquense</name>
    <dbReference type="NCBI Taxonomy" id="2754694"/>
    <lineage>
        <taxon>Bacteria</taxon>
        <taxon>Pseudomonadati</taxon>
        <taxon>Bacteroidota</taxon>
        <taxon>Flavobacteriia</taxon>
        <taxon>Flavobacteriales</taxon>
        <taxon>Weeksellaceae</taxon>
        <taxon>Chryseobacterium group</taxon>
        <taxon>Chryseobacterium</taxon>
    </lineage>
</organism>
<gene>
    <name evidence="1" type="ORF">H0S70_07840</name>
</gene>
<protein>
    <submittedName>
        <fullName evidence="1">Uncharacterized protein</fullName>
    </submittedName>
</protein>